<dbReference type="PROSITE" id="PS51900">
    <property type="entry name" value="CB"/>
    <property type="match status" value="1"/>
</dbReference>
<dbReference type="InterPro" id="IPR002104">
    <property type="entry name" value="Integrase_catalytic"/>
</dbReference>
<reference evidence="7 8" key="1">
    <citation type="journal article" date="2016" name="Front. Microbiol.">
        <title>Genomic Resource of Rice Seed Associated Bacteria.</title>
        <authorList>
            <person name="Midha S."/>
            <person name="Bansal K."/>
            <person name="Sharma S."/>
            <person name="Kumar N."/>
            <person name="Patil P.P."/>
            <person name="Chaudhry V."/>
            <person name="Patil P.B."/>
        </authorList>
    </citation>
    <scope>NUCLEOTIDE SEQUENCE [LARGE SCALE GENOMIC DNA]</scope>
    <source>
        <strain evidence="7 8">NS359</strain>
    </source>
</reference>
<dbReference type="SUPFAM" id="SSF56349">
    <property type="entry name" value="DNA breaking-rejoining enzymes"/>
    <property type="match status" value="1"/>
</dbReference>
<accession>A0A147DM43</accession>
<dbReference type="InterPro" id="IPR013762">
    <property type="entry name" value="Integrase-like_cat_sf"/>
</dbReference>
<dbReference type="InterPro" id="IPR010998">
    <property type="entry name" value="Integrase_recombinase_N"/>
</dbReference>
<dbReference type="InterPro" id="IPR050090">
    <property type="entry name" value="Tyrosine_recombinase_XerCD"/>
</dbReference>
<evidence type="ECO:0000313" key="7">
    <source>
        <dbReference type="EMBL" id="KTR47304.1"/>
    </source>
</evidence>
<dbReference type="PANTHER" id="PTHR30349">
    <property type="entry name" value="PHAGE INTEGRASE-RELATED"/>
    <property type="match status" value="1"/>
</dbReference>
<dbReference type="Proteomes" id="UP000072763">
    <property type="component" value="Unassembled WGS sequence"/>
</dbReference>
<feature type="compositionally biased region" description="Basic and acidic residues" evidence="4">
    <location>
        <begin position="314"/>
        <end position="323"/>
    </location>
</feature>
<dbReference type="Gene3D" id="1.10.443.10">
    <property type="entry name" value="Intergrase catalytic core"/>
    <property type="match status" value="1"/>
</dbReference>
<evidence type="ECO:0000256" key="1">
    <source>
        <dbReference type="ARBA" id="ARBA00023125"/>
    </source>
</evidence>
<dbReference type="PROSITE" id="PS51898">
    <property type="entry name" value="TYR_RECOMBINASE"/>
    <property type="match status" value="1"/>
</dbReference>
<feature type="region of interest" description="Disordered" evidence="4">
    <location>
        <begin position="307"/>
        <end position="333"/>
    </location>
</feature>
<dbReference type="GO" id="GO:0006310">
    <property type="term" value="P:DNA recombination"/>
    <property type="evidence" value="ECO:0007669"/>
    <property type="project" value="UniProtKB-KW"/>
</dbReference>
<dbReference type="GO" id="GO:0003677">
    <property type="term" value="F:DNA binding"/>
    <property type="evidence" value="ECO:0007669"/>
    <property type="project" value="UniProtKB-UniRule"/>
</dbReference>
<feature type="domain" description="Tyr recombinase" evidence="5">
    <location>
        <begin position="95"/>
        <end position="320"/>
    </location>
</feature>
<sequence length="333" mass="36622">MAEIVDQEVRPKTAESYRSLVRLYIEPAIGARNLTEVTTADVRELHRFMRDAGLSASTVRLGHRVLAIALKQAHREGYTNRDVAALVKPPRPSSPTLTTLSREDAARLLQAVRGDRLESRWVAALLTGARQGELLGLELDRVADELDLSWQLQRLTWQHGCGQPCGRARGAECPDRRIVAPPDHERRHLAGGFWLTRPKTAAGTRRVPLVSPLRELVDARVAAAATEPNPYGLLWTSGAARSLGQPIDASADSRAWRQLTARAGVTGVRLHDARHFTVDLLYAAGVPEVVAMELIGHSSVAMTRRYRSGASPETLRRAMERSSGELVEPSPTR</sequence>
<dbReference type="Gene3D" id="1.10.150.130">
    <property type="match status" value="1"/>
</dbReference>
<gene>
    <name evidence="7" type="ORF">NS359_15160</name>
</gene>
<dbReference type="GO" id="GO:0015074">
    <property type="term" value="P:DNA integration"/>
    <property type="evidence" value="ECO:0007669"/>
    <property type="project" value="InterPro"/>
</dbReference>
<evidence type="ECO:0000256" key="3">
    <source>
        <dbReference type="PROSITE-ProRule" id="PRU01248"/>
    </source>
</evidence>
<dbReference type="PANTHER" id="PTHR30349:SF91">
    <property type="entry name" value="INTA PROTEIN"/>
    <property type="match status" value="1"/>
</dbReference>
<evidence type="ECO:0000256" key="2">
    <source>
        <dbReference type="ARBA" id="ARBA00023172"/>
    </source>
</evidence>
<name>A0A147DM43_9MICO</name>
<keyword evidence="1 3" id="KW-0238">DNA-binding</keyword>
<evidence type="ECO:0008006" key="9">
    <source>
        <dbReference type="Google" id="ProtNLM"/>
    </source>
</evidence>
<dbReference type="PATRIC" id="fig|465820.4.peg.200"/>
<evidence type="ECO:0000259" key="6">
    <source>
        <dbReference type="PROSITE" id="PS51900"/>
    </source>
</evidence>
<feature type="domain" description="Core-binding (CB)" evidence="6">
    <location>
        <begin position="1"/>
        <end position="74"/>
    </location>
</feature>
<dbReference type="EMBL" id="LDRC01000106">
    <property type="protein sequence ID" value="KTR47304.1"/>
    <property type="molecule type" value="Genomic_DNA"/>
</dbReference>
<evidence type="ECO:0000313" key="8">
    <source>
        <dbReference type="Proteomes" id="UP000072763"/>
    </source>
</evidence>
<proteinExistence type="predicted"/>
<evidence type="ECO:0000256" key="4">
    <source>
        <dbReference type="SAM" id="MobiDB-lite"/>
    </source>
</evidence>
<dbReference type="InterPro" id="IPR011010">
    <property type="entry name" value="DNA_brk_join_enz"/>
</dbReference>
<dbReference type="InterPro" id="IPR044068">
    <property type="entry name" value="CB"/>
</dbReference>
<dbReference type="Pfam" id="PF00589">
    <property type="entry name" value="Phage_integrase"/>
    <property type="match status" value="1"/>
</dbReference>
<protein>
    <recommendedName>
        <fullName evidence="9">Integrase</fullName>
    </recommendedName>
</protein>
<evidence type="ECO:0000259" key="5">
    <source>
        <dbReference type="PROSITE" id="PS51898"/>
    </source>
</evidence>
<organism evidence="7 8">
    <name type="scientific">Curtobacterium oceanosedimentum</name>
    <dbReference type="NCBI Taxonomy" id="465820"/>
    <lineage>
        <taxon>Bacteria</taxon>
        <taxon>Bacillati</taxon>
        <taxon>Actinomycetota</taxon>
        <taxon>Actinomycetes</taxon>
        <taxon>Micrococcales</taxon>
        <taxon>Microbacteriaceae</taxon>
        <taxon>Curtobacterium</taxon>
    </lineage>
</organism>
<dbReference type="AlphaFoldDB" id="A0A147DM43"/>
<keyword evidence="2" id="KW-0233">DNA recombination</keyword>
<comment type="caution">
    <text evidence="7">The sequence shown here is derived from an EMBL/GenBank/DDBJ whole genome shotgun (WGS) entry which is preliminary data.</text>
</comment>